<evidence type="ECO:0000313" key="5">
    <source>
        <dbReference type="Proteomes" id="UP000233350"/>
    </source>
</evidence>
<dbReference type="PANTHER" id="PTHR33619:SF3">
    <property type="entry name" value="POLYSACCHARIDE EXPORT PROTEIN GFCE-RELATED"/>
    <property type="match status" value="1"/>
</dbReference>
<dbReference type="InterPro" id="IPR003715">
    <property type="entry name" value="Poly_export_N"/>
</dbReference>
<sequence length="551" mass="61276">MKRILLLLIFPLLVFGAVDVSQISKVQTIDVVESEIESKAENTTDKEATKEESLVGIFGEHLFNGNFTQFRQHIYNPDYKLAVGDRINVKIWGATEFSSTLVVDSQGNIFIPMVGAINLLGVKNSALVKVITKAINKVYKNNVFVYADLDIYQNISVFVTGNVNKPGLYQGLSSDSIIQYIDKAAGINLEYGSFRDIQILRNNKVIKYVDLYDFLLEGRIELFPFRMGDVILVGSVQDYVFVKGDVQKPFRFELGKDIQSLFDIARVSGVKPIVTNAVVRSHRQDRQLVVDAYDKKQFGSVKLYAGDEIEFRPDYVAENININIEGEHNGLRSIVVRKGTTLADVAKMIATNNQSDINALQVFRKSVALMQKELINAQLKELETLALTSSSVNAEQAAIRATQAKTILEFIERAKQAQPKGQIVIDDVRTYASVVLEDGDVVNVPNKNNLVIVQGEVSIPGAFVYLDKKDLKYYIDLAGGYSKRADVGRVLVINNSGKASKYNGRWNSADIKAGDSILVLPKVDTQNLQIFGMLTQILYQIAIATNVVLNL</sequence>
<accession>A0A2N3PH92</accession>
<dbReference type="EMBL" id="MBPK01000046">
    <property type="protein sequence ID" value="PKT79775.1"/>
    <property type="molecule type" value="Genomic_DNA"/>
</dbReference>
<keyword evidence="5" id="KW-1185">Reference proteome</keyword>
<dbReference type="PANTHER" id="PTHR33619">
    <property type="entry name" value="POLYSACCHARIDE EXPORT PROTEIN GFCE-RELATED"/>
    <property type="match status" value="1"/>
</dbReference>
<evidence type="ECO:0000256" key="1">
    <source>
        <dbReference type="ARBA" id="ARBA00022729"/>
    </source>
</evidence>
<feature type="domain" description="Soluble ligand binding" evidence="3">
    <location>
        <begin position="451"/>
        <end position="494"/>
    </location>
</feature>
<keyword evidence="1" id="KW-0732">Signal</keyword>
<proteinExistence type="predicted"/>
<feature type="domain" description="Soluble ligand binding" evidence="3">
    <location>
        <begin position="157"/>
        <end position="205"/>
    </location>
</feature>
<reference evidence="4 5" key="1">
    <citation type="submission" date="2016-07" db="EMBL/GenBank/DDBJ databases">
        <title>Detection of Helicobacter winghamensis from caecal content of red fox (Vulpes vulpes).</title>
        <authorList>
            <person name="Zanoni R.G."/>
            <person name="Florio D."/>
            <person name="Caffara M."/>
            <person name="Renzi M."/>
            <person name="Parisi A."/>
            <person name="Pasquali F."/>
            <person name="Manfreda G."/>
        </authorList>
    </citation>
    <scope>NUCLEOTIDE SEQUENCE [LARGE SCALE GENOMIC DNA]</scope>
    <source>
        <strain evidence="4 5">295_13</strain>
    </source>
</reference>
<dbReference type="RefSeq" id="WP_101313252.1">
    <property type="nucleotide sequence ID" value="NZ_MBPJ01000002.1"/>
</dbReference>
<dbReference type="Pfam" id="PF02563">
    <property type="entry name" value="Poly_export"/>
    <property type="match status" value="1"/>
</dbReference>
<evidence type="ECO:0000259" key="2">
    <source>
        <dbReference type="Pfam" id="PF02563"/>
    </source>
</evidence>
<dbReference type="InterPro" id="IPR049712">
    <property type="entry name" value="Poly_export"/>
</dbReference>
<evidence type="ECO:0000313" key="4">
    <source>
        <dbReference type="EMBL" id="PKT79775.1"/>
    </source>
</evidence>
<organism evidence="4 5">
    <name type="scientific">Helicobacter winghamensis</name>
    <dbReference type="NCBI Taxonomy" id="157268"/>
    <lineage>
        <taxon>Bacteria</taxon>
        <taxon>Pseudomonadati</taxon>
        <taxon>Campylobacterota</taxon>
        <taxon>Epsilonproteobacteria</taxon>
        <taxon>Campylobacterales</taxon>
        <taxon>Helicobacteraceae</taxon>
        <taxon>Helicobacter</taxon>
    </lineage>
</organism>
<dbReference type="Gene3D" id="3.10.560.10">
    <property type="entry name" value="Outer membrane lipoprotein wza domain like"/>
    <property type="match status" value="2"/>
</dbReference>
<name>A0A2N3PH92_9HELI</name>
<protein>
    <submittedName>
        <fullName evidence="4">Sugar ABC transporter substrate-binding protein</fullName>
    </submittedName>
</protein>
<comment type="caution">
    <text evidence="4">The sequence shown here is derived from an EMBL/GenBank/DDBJ whole genome shotgun (WGS) entry which is preliminary data.</text>
</comment>
<feature type="domain" description="Polysaccharide export protein N-terminal" evidence="2">
    <location>
        <begin position="76"/>
        <end position="145"/>
    </location>
</feature>
<dbReference type="OrthoDB" id="9815244at2"/>
<evidence type="ECO:0000259" key="3">
    <source>
        <dbReference type="Pfam" id="PF10531"/>
    </source>
</evidence>
<dbReference type="Proteomes" id="UP000233350">
    <property type="component" value="Unassembled WGS sequence"/>
</dbReference>
<dbReference type="STRING" id="556267.HWAG_01345"/>
<dbReference type="InterPro" id="IPR019554">
    <property type="entry name" value="Soluble_ligand-bd"/>
</dbReference>
<dbReference type="Gene3D" id="3.30.1950.10">
    <property type="entry name" value="wza like domain"/>
    <property type="match status" value="1"/>
</dbReference>
<dbReference type="Pfam" id="PF10531">
    <property type="entry name" value="SLBB"/>
    <property type="match status" value="2"/>
</dbReference>
<gene>
    <name evidence="4" type="ORF">BCM31_05490</name>
</gene>
<dbReference type="AlphaFoldDB" id="A0A2N3PH92"/>
<dbReference type="GO" id="GO:0015159">
    <property type="term" value="F:polysaccharide transmembrane transporter activity"/>
    <property type="evidence" value="ECO:0007669"/>
    <property type="project" value="InterPro"/>
</dbReference>